<evidence type="ECO:0000313" key="10">
    <source>
        <dbReference type="EMBL" id="CAF3577345.1"/>
    </source>
</evidence>
<reference evidence="10" key="1">
    <citation type="submission" date="2021-02" db="EMBL/GenBank/DDBJ databases">
        <authorList>
            <person name="Nowell W R."/>
        </authorList>
    </citation>
    <scope>NUCLEOTIDE SEQUENCE</scope>
</reference>
<dbReference type="EMBL" id="CAJOBE010000133">
    <property type="protein sequence ID" value="CAF3577345.1"/>
    <property type="molecule type" value="Genomic_DNA"/>
</dbReference>
<comment type="similarity">
    <text evidence="2">Belongs to the selenoprotein M/F family.</text>
</comment>
<sequence length="775" mass="90236">MNSNRSLKSNTSLGGRISPNVQVTKSDYLTNRSSSPPISISNSRSPLSRQQDRGKNEYPLKNFSDDDIKYHKVVFERCADLPTRVSITNREKFVQALNYVGYDLPKTTIDQLWSNNDEYITFKVFQHILNEEKPIDERTLEEAFETLYNKDRKHDWSAIDFDRFRTDMLEKGDRLTEDEFKKLRYLLGTDVGKVDVKKLTKTIGETKTNCRQKILKEKNEQKRDDFERPLSRPNSSKSNSNNNVHIIIDPSSKKLSIDPKMRSLQMKGAFFCEYFDSPVDALYFSIGYSFEIKKDAPIWITVEPIISRYHADSSFKNIDVRILLFEKRPRSTERRLLHMSSERFGHKSYLHLNTLAKGSYEIIPVTFGGVLRARSKEVNERAPIKTLREIKKEKNFLMSKDYRDALEYVFDLFDFDDNKQLDRNEYNLWTIRTTGEEINDDDWSSIREHVGLDIDENVSKEKFLKLNDFEVQDRGTSEQELWNGLKSIGFNYALELDMMCQFNLTVHINQPDLHLKPTSYIELAEIKKVLVKFLENKGQQIKLNNLSVQCYNYKDDCGSILFVENKSSSNVRLSIQVKDSKNVALNLPIDAHKPSVINVRHDSTQIFLKDRCILLDRIIMHGIKLLTIFFGQLLLCIIFVTSDLLSSIQCLDRGFSPDNLLCSNCHDLKQFKLNELENTCQECCTHTDNAEDKTIKYHRAILTLCTCKFGRYPQIEAFIKSKRLQRFPTFSFKHVVGAEPILHLYNDKDEEIQSLGIEKWDTDTLTAFLEENLHV</sequence>
<dbReference type="PROSITE" id="PS00018">
    <property type="entry name" value="EF_HAND_1"/>
    <property type="match status" value="1"/>
</dbReference>
<dbReference type="InterPro" id="IPR052266">
    <property type="entry name" value="Miro-EF-hand_domain"/>
</dbReference>
<keyword evidence="5" id="KW-0106">Calcium</keyword>
<feature type="compositionally biased region" description="Polar residues" evidence="7">
    <location>
        <begin position="1"/>
        <end position="30"/>
    </location>
</feature>
<dbReference type="InterPro" id="IPR036249">
    <property type="entry name" value="Thioredoxin-like_sf"/>
</dbReference>
<feature type="region of interest" description="Disordered" evidence="7">
    <location>
        <begin position="1"/>
        <end position="61"/>
    </location>
</feature>
<keyword evidence="3" id="KW-0479">Metal-binding</keyword>
<dbReference type="InterPro" id="IPR014912">
    <property type="entry name" value="Sep15_SelM_dom"/>
</dbReference>
<evidence type="ECO:0000256" key="5">
    <source>
        <dbReference type="ARBA" id="ARBA00022837"/>
    </source>
</evidence>
<comment type="caution">
    <text evidence="10">The sequence shown here is derived from an EMBL/GenBank/DDBJ whole genome shotgun (WGS) entry which is preliminary data.</text>
</comment>
<feature type="compositionally biased region" description="Basic and acidic residues" evidence="7">
    <location>
        <begin position="50"/>
        <end position="61"/>
    </location>
</feature>
<feature type="compositionally biased region" description="Basic and acidic residues" evidence="7">
    <location>
        <begin position="214"/>
        <end position="230"/>
    </location>
</feature>
<name>A0A818LN54_9BILA</name>
<dbReference type="InterPro" id="IPR002048">
    <property type="entry name" value="EF_hand_dom"/>
</dbReference>
<feature type="domain" description="EF-hand" evidence="9">
    <location>
        <begin position="401"/>
        <end position="436"/>
    </location>
</feature>
<feature type="compositionally biased region" description="Low complexity" evidence="7">
    <location>
        <begin position="231"/>
        <end position="243"/>
    </location>
</feature>
<dbReference type="Pfam" id="PF08806">
    <property type="entry name" value="Sep15_SelM"/>
    <property type="match status" value="1"/>
</dbReference>
<evidence type="ECO:0000256" key="8">
    <source>
        <dbReference type="SAM" id="Phobius"/>
    </source>
</evidence>
<dbReference type="PANTHER" id="PTHR46819:SF1">
    <property type="entry name" value="EF-HAND CALCIUM-BINDING DOMAIN-CONTAINING PROTEIN 7"/>
    <property type="match status" value="1"/>
</dbReference>
<dbReference type="GO" id="GO:0005509">
    <property type="term" value="F:calcium ion binding"/>
    <property type="evidence" value="ECO:0007669"/>
    <property type="project" value="InterPro"/>
</dbReference>
<proteinExistence type="inferred from homology"/>
<dbReference type="SUPFAM" id="SSF47473">
    <property type="entry name" value="EF-hand"/>
    <property type="match status" value="2"/>
</dbReference>
<comment type="subcellular location">
    <subcellularLocation>
        <location evidence="1">Membrane</location>
    </subcellularLocation>
</comment>
<feature type="region of interest" description="Disordered" evidence="7">
    <location>
        <begin position="214"/>
        <end position="245"/>
    </location>
</feature>
<evidence type="ECO:0000256" key="2">
    <source>
        <dbReference type="ARBA" id="ARBA00005742"/>
    </source>
</evidence>
<dbReference type="InterPro" id="IPR038219">
    <property type="entry name" value="Sep15/SelM_sf"/>
</dbReference>
<dbReference type="GO" id="GO:0098797">
    <property type="term" value="C:plasma membrane protein complex"/>
    <property type="evidence" value="ECO:0007669"/>
    <property type="project" value="TreeGrafter"/>
</dbReference>
<dbReference type="InterPro" id="IPR018247">
    <property type="entry name" value="EF_Hand_1_Ca_BS"/>
</dbReference>
<evidence type="ECO:0000259" key="9">
    <source>
        <dbReference type="PROSITE" id="PS50222"/>
    </source>
</evidence>
<dbReference type="GO" id="GO:1903569">
    <property type="term" value="P:positive regulation of protein localization to ciliary membrane"/>
    <property type="evidence" value="ECO:0007669"/>
    <property type="project" value="TreeGrafter"/>
</dbReference>
<evidence type="ECO:0000256" key="6">
    <source>
        <dbReference type="ARBA" id="ARBA00023136"/>
    </source>
</evidence>
<feature type="transmembrane region" description="Helical" evidence="8">
    <location>
        <begin position="618"/>
        <end position="640"/>
    </location>
</feature>
<evidence type="ECO:0000313" key="11">
    <source>
        <dbReference type="Proteomes" id="UP000663874"/>
    </source>
</evidence>
<keyword evidence="8" id="KW-1133">Transmembrane helix</keyword>
<keyword evidence="8" id="KW-0812">Transmembrane</keyword>
<accession>A0A818LN54</accession>
<dbReference type="InterPro" id="IPR011992">
    <property type="entry name" value="EF-hand-dom_pair"/>
</dbReference>
<evidence type="ECO:0000256" key="1">
    <source>
        <dbReference type="ARBA" id="ARBA00004370"/>
    </source>
</evidence>
<organism evidence="10 11">
    <name type="scientific">Rotaria sordida</name>
    <dbReference type="NCBI Taxonomy" id="392033"/>
    <lineage>
        <taxon>Eukaryota</taxon>
        <taxon>Metazoa</taxon>
        <taxon>Spiralia</taxon>
        <taxon>Gnathifera</taxon>
        <taxon>Rotifera</taxon>
        <taxon>Eurotatoria</taxon>
        <taxon>Bdelloidea</taxon>
        <taxon>Philodinida</taxon>
        <taxon>Philodinidae</taxon>
        <taxon>Rotaria</taxon>
    </lineage>
</organism>
<gene>
    <name evidence="10" type="ORF">FNK824_LOCUS2250</name>
</gene>
<dbReference type="AlphaFoldDB" id="A0A818LN54"/>
<dbReference type="SUPFAM" id="SSF52833">
    <property type="entry name" value="Thioredoxin-like"/>
    <property type="match status" value="1"/>
</dbReference>
<dbReference type="Proteomes" id="UP000663874">
    <property type="component" value="Unassembled WGS sequence"/>
</dbReference>
<evidence type="ECO:0000256" key="7">
    <source>
        <dbReference type="SAM" id="MobiDB-lite"/>
    </source>
</evidence>
<dbReference type="PROSITE" id="PS50222">
    <property type="entry name" value="EF_HAND_2"/>
    <property type="match status" value="1"/>
</dbReference>
<dbReference type="Gene3D" id="1.10.238.10">
    <property type="entry name" value="EF-hand"/>
    <property type="match status" value="2"/>
</dbReference>
<feature type="compositionally biased region" description="Low complexity" evidence="7">
    <location>
        <begin position="31"/>
        <end position="49"/>
    </location>
</feature>
<keyword evidence="4" id="KW-0677">Repeat</keyword>
<keyword evidence="6 8" id="KW-0472">Membrane</keyword>
<dbReference type="Gene3D" id="3.40.30.50">
    <property type="entry name" value="Sep15/SelM thioredoxin-like domain, active-site redox motif"/>
    <property type="match status" value="1"/>
</dbReference>
<dbReference type="GO" id="GO:0060170">
    <property type="term" value="C:ciliary membrane"/>
    <property type="evidence" value="ECO:0007669"/>
    <property type="project" value="TreeGrafter"/>
</dbReference>
<evidence type="ECO:0000256" key="4">
    <source>
        <dbReference type="ARBA" id="ARBA00022737"/>
    </source>
</evidence>
<dbReference type="PANTHER" id="PTHR46819">
    <property type="entry name" value="EF-HAND CALCIUM-BINDING DOMAIN-CONTAINING PROTEIN 7"/>
    <property type="match status" value="1"/>
</dbReference>
<protein>
    <recommendedName>
        <fullName evidence="9">EF-hand domain-containing protein</fullName>
    </recommendedName>
</protein>
<evidence type="ECO:0000256" key="3">
    <source>
        <dbReference type="ARBA" id="ARBA00022723"/>
    </source>
</evidence>